<protein>
    <recommendedName>
        <fullName evidence="1">Mur ligase central domain-containing protein</fullName>
    </recommendedName>
</protein>
<comment type="caution">
    <text evidence="2">The sequence shown here is derived from an EMBL/GenBank/DDBJ whole genome shotgun (WGS) entry which is preliminary data.</text>
</comment>
<dbReference type="PANTHER" id="PTHR23135">
    <property type="entry name" value="MUR LIGASE FAMILY MEMBER"/>
    <property type="match status" value="1"/>
</dbReference>
<dbReference type="InterPro" id="IPR036565">
    <property type="entry name" value="Mur-like_cat_sf"/>
</dbReference>
<evidence type="ECO:0000313" key="2">
    <source>
        <dbReference type="EMBL" id="PDQ35334.1"/>
    </source>
</evidence>
<evidence type="ECO:0000259" key="1">
    <source>
        <dbReference type="Pfam" id="PF08245"/>
    </source>
</evidence>
<proteinExistence type="predicted"/>
<evidence type="ECO:0000313" key="3">
    <source>
        <dbReference type="Proteomes" id="UP000219994"/>
    </source>
</evidence>
<dbReference type="GO" id="GO:0005524">
    <property type="term" value="F:ATP binding"/>
    <property type="evidence" value="ECO:0007669"/>
    <property type="project" value="InterPro"/>
</dbReference>
<reference evidence="3" key="1">
    <citation type="submission" date="2017-03" db="EMBL/GenBank/DDBJ databases">
        <authorList>
            <person name="Lund M.B."/>
        </authorList>
    </citation>
    <scope>NUCLEOTIDE SEQUENCE [LARGE SCALE GENOMIC DNA]</scope>
</reference>
<dbReference type="SUPFAM" id="SSF53623">
    <property type="entry name" value="MurD-like peptide ligases, catalytic domain"/>
    <property type="match status" value="1"/>
</dbReference>
<dbReference type="Gene3D" id="3.40.1190.10">
    <property type="entry name" value="Mur-like, catalytic domain"/>
    <property type="match status" value="1"/>
</dbReference>
<dbReference type="InterPro" id="IPR013221">
    <property type="entry name" value="Mur_ligase_cen"/>
</dbReference>
<sequence length="454" mass="47425">MRYALATAVGRLVRLAARLRKAGGGSAIPGFVVNRIAPGYLKHALESFPQGLVIVSGSSGKSTTTKMLVAMLRAHGVAVFTNPSTANIRQGLTSSLLDAADWRGRVPGEIAVLEMDEGHGALIMRDIDARVVCLTNVMVDQIDRFHDSEMVTGMLRRLAARATEAVVINADDASLARLATDVTVAIDRYGASAAVFAASPRGLGYEQTVTTRMTTTEGIVVASTQGTVAELLDDGTLRSITLPAEGAHYAIDAAAAYATARRLLGNRFEPTTSTEALSAMPPVFGRGERVFVRGQEVDLVLVQNPASFQLNVDSVAGARDILCAMGSDVRDPSYLWPVDLSGLGRVSIVSGSKSAEAALMLAYSGVVVDRVEPDLAHALEEFLAPATPGEVVAEQVVADTTAAGDVAVTTVGHTIVSTAAAVCPAAATGAVKTIIFTADAMRRTRAHLGLTEAE</sequence>
<dbReference type="Pfam" id="PF08245">
    <property type="entry name" value="Mur_ligase_M"/>
    <property type="match status" value="1"/>
</dbReference>
<name>A0A2A6FR21_9MICO</name>
<gene>
    <name evidence="2" type="ORF">B5766_06985</name>
</gene>
<accession>A0A2A6FR21</accession>
<dbReference type="PANTHER" id="PTHR23135:SF7">
    <property type="entry name" value="LIPID II ISOGLUTAMINYL SYNTHASE (GLUTAMINE-HYDROLYZING) SUBUNIT MURT"/>
    <property type="match status" value="1"/>
</dbReference>
<dbReference type="GO" id="GO:0016881">
    <property type="term" value="F:acid-amino acid ligase activity"/>
    <property type="evidence" value="ECO:0007669"/>
    <property type="project" value="InterPro"/>
</dbReference>
<dbReference type="AlphaFoldDB" id="A0A2A6FR21"/>
<feature type="domain" description="Mur ligase central" evidence="1">
    <location>
        <begin position="55"/>
        <end position="211"/>
    </location>
</feature>
<dbReference type="EMBL" id="NAEP01000036">
    <property type="protein sequence ID" value="PDQ35334.1"/>
    <property type="molecule type" value="Genomic_DNA"/>
</dbReference>
<organism evidence="2 3">
    <name type="scientific">Candidatus Lumbricidiphila eiseniae</name>
    <dbReference type="NCBI Taxonomy" id="1969409"/>
    <lineage>
        <taxon>Bacteria</taxon>
        <taxon>Bacillati</taxon>
        <taxon>Actinomycetota</taxon>
        <taxon>Actinomycetes</taxon>
        <taxon>Micrococcales</taxon>
        <taxon>Microbacteriaceae</taxon>
        <taxon>Candidatus Lumbricidiphila</taxon>
    </lineage>
</organism>
<dbReference type="Proteomes" id="UP000219994">
    <property type="component" value="Unassembled WGS sequence"/>
</dbReference>